<evidence type="ECO:0000313" key="3">
    <source>
        <dbReference type="Proteomes" id="UP001595632"/>
    </source>
</evidence>
<feature type="chain" id="PRO_5047538723" evidence="1">
    <location>
        <begin position="22"/>
        <end position="77"/>
    </location>
</feature>
<dbReference type="PROSITE" id="PS51257">
    <property type="entry name" value="PROKAR_LIPOPROTEIN"/>
    <property type="match status" value="1"/>
</dbReference>
<gene>
    <name evidence="2" type="ORF">ACFOGP_24670</name>
</gene>
<organism evidence="2 3">
    <name type="scientific">Psychromarinibacter halotolerans</name>
    <dbReference type="NCBI Taxonomy" id="1775175"/>
    <lineage>
        <taxon>Bacteria</taxon>
        <taxon>Pseudomonadati</taxon>
        <taxon>Pseudomonadota</taxon>
        <taxon>Alphaproteobacteria</taxon>
        <taxon>Rhodobacterales</taxon>
        <taxon>Paracoccaceae</taxon>
        <taxon>Psychromarinibacter</taxon>
    </lineage>
</organism>
<comment type="caution">
    <text evidence="2">The sequence shown here is derived from an EMBL/GenBank/DDBJ whole genome shotgun (WGS) entry which is preliminary data.</text>
</comment>
<reference evidence="3" key="1">
    <citation type="journal article" date="2019" name="Int. J. Syst. Evol. Microbiol.">
        <title>The Global Catalogue of Microorganisms (GCM) 10K type strain sequencing project: providing services to taxonomists for standard genome sequencing and annotation.</title>
        <authorList>
            <consortium name="The Broad Institute Genomics Platform"/>
            <consortium name="The Broad Institute Genome Sequencing Center for Infectious Disease"/>
            <person name="Wu L."/>
            <person name="Ma J."/>
        </authorList>
    </citation>
    <scope>NUCLEOTIDE SEQUENCE [LARGE SCALE GENOMIC DNA]</scope>
    <source>
        <strain evidence="3">KCTC 52366</strain>
    </source>
</reference>
<protein>
    <submittedName>
        <fullName evidence="2">Uncharacterized protein</fullName>
    </submittedName>
</protein>
<sequence length="77" mass="7846">MRQHTLLLAFALALIGSAASAACTVEYKAKKGSQYVHTRMSVPDSACSVGAATPIVESALASQGMQLLAIVKVTPGG</sequence>
<dbReference type="EMBL" id="JBHRTB010000010">
    <property type="protein sequence ID" value="MFC3145940.1"/>
    <property type="molecule type" value="Genomic_DNA"/>
</dbReference>
<keyword evidence="1" id="KW-0732">Signal</keyword>
<dbReference type="Proteomes" id="UP001595632">
    <property type="component" value="Unassembled WGS sequence"/>
</dbReference>
<proteinExistence type="predicted"/>
<evidence type="ECO:0000256" key="1">
    <source>
        <dbReference type="SAM" id="SignalP"/>
    </source>
</evidence>
<keyword evidence="3" id="KW-1185">Reference proteome</keyword>
<name>A0ABV7H141_9RHOB</name>
<feature type="signal peptide" evidence="1">
    <location>
        <begin position="1"/>
        <end position="21"/>
    </location>
</feature>
<accession>A0ABV7H141</accession>
<evidence type="ECO:0000313" key="2">
    <source>
        <dbReference type="EMBL" id="MFC3145940.1"/>
    </source>
</evidence>
<dbReference type="RefSeq" id="WP_275634861.1">
    <property type="nucleotide sequence ID" value="NZ_JARGYD010000012.1"/>
</dbReference>